<protein>
    <recommendedName>
        <fullName evidence="3">Squalene cyclase C-terminal domain-containing protein</fullName>
    </recommendedName>
</protein>
<keyword evidence="5" id="KW-1185">Reference proteome</keyword>
<evidence type="ECO:0000259" key="3">
    <source>
        <dbReference type="Pfam" id="PF13243"/>
    </source>
</evidence>
<sequence>MWKLKISEGNDLWLLSLNDLVGRQHWVFDPKAGTAEEGAEVEKVREEFKRNRFTNRQSADLLMRMQAVGSQTWDAAFAFQAIYASGLTDEYATPLKKHTVFSKPHRHVECTSAVIQALTLFKEQYPGHRSEEIKDSISRGLQYIESTQNPDGSWHGFWGICFTYATWFAVEALLTSNKNYHNSQAVQRGCEFLLSKQLPDGGWGESYLSSSNEVYTNLKGNKSNVVQTSWALLTLIRAGQWDVDPDPVNRGMRLVINSQLENGDFPPQESTGIFMKNCILEYSSYRCIFPIWVLSEYRCVQAQRSAIL</sequence>
<dbReference type="Gramene" id="AUR62020735-RA">
    <property type="protein sequence ID" value="AUR62020735-RA:cds"/>
    <property type="gene ID" value="AUR62020735"/>
</dbReference>
<dbReference type="Pfam" id="PF13243">
    <property type="entry name" value="SQHop_cyclase_C"/>
    <property type="match status" value="1"/>
</dbReference>
<dbReference type="InterPro" id="IPR032696">
    <property type="entry name" value="SQ_cyclase_C"/>
</dbReference>
<dbReference type="InterPro" id="IPR002365">
    <property type="entry name" value="Terpene_synthase_CS"/>
</dbReference>
<organism evidence="4 5">
    <name type="scientific">Chenopodium quinoa</name>
    <name type="common">Quinoa</name>
    <dbReference type="NCBI Taxonomy" id="63459"/>
    <lineage>
        <taxon>Eukaryota</taxon>
        <taxon>Viridiplantae</taxon>
        <taxon>Streptophyta</taxon>
        <taxon>Embryophyta</taxon>
        <taxon>Tracheophyta</taxon>
        <taxon>Spermatophyta</taxon>
        <taxon>Magnoliopsida</taxon>
        <taxon>eudicotyledons</taxon>
        <taxon>Gunneridae</taxon>
        <taxon>Pentapetalae</taxon>
        <taxon>Caryophyllales</taxon>
        <taxon>Chenopodiaceae</taxon>
        <taxon>Chenopodioideae</taxon>
        <taxon>Atripliceae</taxon>
        <taxon>Chenopodium</taxon>
    </lineage>
</organism>
<reference evidence="4" key="2">
    <citation type="submission" date="2021-03" db="UniProtKB">
        <authorList>
            <consortium name="EnsemblPlants"/>
        </authorList>
    </citation>
    <scope>IDENTIFICATION</scope>
</reference>
<evidence type="ECO:0000256" key="1">
    <source>
        <dbReference type="ARBA" id="ARBA00009755"/>
    </source>
</evidence>
<dbReference type="PROSITE" id="PS01074">
    <property type="entry name" value="TERPENE_SYNTHASES"/>
    <property type="match status" value="1"/>
</dbReference>
<name>A0A803LZ34_CHEQI</name>
<dbReference type="Gene3D" id="1.50.10.20">
    <property type="match status" value="1"/>
</dbReference>
<feature type="domain" description="Squalene cyclase C-terminal" evidence="3">
    <location>
        <begin position="130"/>
        <end position="298"/>
    </location>
</feature>
<evidence type="ECO:0000313" key="5">
    <source>
        <dbReference type="Proteomes" id="UP000596660"/>
    </source>
</evidence>
<evidence type="ECO:0000313" key="4">
    <source>
        <dbReference type="EnsemblPlants" id="AUR62020735-RA:cds"/>
    </source>
</evidence>
<dbReference type="EnsemblPlants" id="AUR62020735-RA">
    <property type="protein sequence ID" value="AUR62020735-RA:cds"/>
    <property type="gene ID" value="AUR62020735"/>
</dbReference>
<dbReference type="Proteomes" id="UP000596660">
    <property type="component" value="Unplaced"/>
</dbReference>
<dbReference type="PANTHER" id="PTHR11764">
    <property type="entry name" value="TERPENE CYCLASE/MUTASE FAMILY MEMBER"/>
    <property type="match status" value="1"/>
</dbReference>
<dbReference type="GO" id="GO:0005811">
    <property type="term" value="C:lipid droplet"/>
    <property type="evidence" value="ECO:0007669"/>
    <property type="project" value="InterPro"/>
</dbReference>
<keyword evidence="2" id="KW-0677">Repeat</keyword>
<dbReference type="OMA" id="IVEHEHI"/>
<dbReference type="GO" id="GO:0016866">
    <property type="term" value="F:intramolecular transferase activity"/>
    <property type="evidence" value="ECO:0007669"/>
    <property type="project" value="InterPro"/>
</dbReference>
<dbReference type="InterPro" id="IPR018333">
    <property type="entry name" value="Squalene_cyclase"/>
</dbReference>
<dbReference type="AlphaFoldDB" id="A0A803LZ34"/>
<reference evidence="4" key="1">
    <citation type="journal article" date="2017" name="Nature">
        <title>The genome of Chenopodium quinoa.</title>
        <authorList>
            <person name="Jarvis D.E."/>
            <person name="Ho Y.S."/>
            <person name="Lightfoot D.J."/>
            <person name="Schmoeckel S.M."/>
            <person name="Li B."/>
            <person name="Borm T.J.A."/>
            <person name="Ohyanagi H."/>
            <person name="Mineta K."/>
            <person name="Michell C.T."/>
            <person name="Saber N."/>
            <person name="Kharbatia N.M."/>
            <person name="Rupper R.R."/>
            <person name="Sharp A.R."/>
            <person name="Dally N."/>
            <person name="Boughton B.A."/>
            <person name="Woo Y.H."/>
            <person name="Gao G."/>
            <person name="Schijlen E.G.W.M."/>
            <person name="Guo X."/>
            <person name="Momin A.A."/>
            <person name="Negrao S."/>
            <person name="Al-Babili S."/>
            <person name="Gehring C."/>
            <person name="Roessner U."/>
            <person name="Jung C."/>
            <person name="Murphy K."/>
            <person name="Arold S.T."/>
            <person name="Gojobori T."/>
            <person name="van der Linden C.G."/>
            <person name="van Loo E.N."/>
            <person name="Jellen E.N."/>
            <person name="Maughan P.J."/>
            <person name="Tester M."/>
        </authorList>
    </citation>
    <scope>NUCLEOTIDE SEQUENCE [LARGE SCALE GENOMIC DNA]</scope>
    <source>
        <strain evidence="4">cv. PI 614886</strain>
    </source>
</reference>
<evidence type="ECO:0000256" key="2">
    <source>
        <dbReference type="ARBA" id="ARBA00022737"/>
    </source>
</evidence>
<dbReference type="GO" id="GO:0016104">
    <property type="term" value="P:triterpenoid biosynthetic process"/>
    <property type="evidence" value="ECO:0007669"/>
    <property type="project" value="InterPro"/>
</dbReference>
<comment type="similarity">
    <text evidence="1">Belongs to the terpene cyclase/mutase family.</text>
</comment>
<dbReference type="InterPro" id="IPR008930">
    <property type="entry name" value="Terpenoid_cyclase/PrenylTrfase"/>
</dbReference>
<accession>A0A803LZ34</accession>
<dbReference type="PANTHER" id="PTHR11764:SF19">
    <property type="entry name" value="TERPENE CYCLASE_MUTASE FAMILY MEMBER"/>
    <property type="match status" value="1"/>
</dbReference>
<dbReference type="SUPFAM" id="SSF48239">
    <property type="entry name" value="Terpenoid cyclases/Protein prenyltransferases"/>
    <property type="match status" value="1"/>
</dbReference>
<proteinExistence type="inferred from homology"/>